<sequence>MASIGDNPMFSISDLNHLVENTRKVLLVKAGAAFHFSAYTPFVAFDMLELPTCGSQDGIDRRLSSVFSIRSLQFTIHEVVFLLVVIAGVAFHFAGILICIT</sequence>
<evidence type="ECO:0000256" key="1">
    <source>
        <dbReference type="SAM" id="Phobius"/>
    </source>
</evidence>
<keyword evidence="1" id="KW-1133">Transmembrane helix</keyword>
<evidence type="ECO:0000313" key="3">
    <source>
        <dbReference type="Proteomes" id="UP000325577"/>
    </source>
</evidence>
<gene>
    <name evidence="2" type="ORF">F0562_007183</name>
</gene>
<protein>
    <submittedName>
        <fullName evidence="2">Uncharacterized protein</fullName>
    </submittedName>
</protein>
<accession>A0A5J5A5T9</accession>
<keyword evidence="3" id="KW-1185">Reference proteome</keyword>
<dbReference type="EMBL" id="CM018046">
    <property type="protein sequence ID" value="KAA8525328.1"/>
    <property type="molecule type" value="Genomic_DNA"/>
</dbReference>
<proteinExistence type="predicted"/>
<name>A0A5J5A5T9_9ASTE</name>
<keyword evidence="1" id="KW-0472">Membrane</keyword>
<dbReference type="AlphaFoldDB" id="A0A5J5A5T9"/>
<evidence type="ECO:0000313" key="2">
    <source>
        <dbReference type="EMBL" id="KAA8525328.1"/>
    </source>
</evidence>
<reference evidence="2 3" key="1">
    <citation type="submission" date="2019-09" db="EMBL/GenBank/DDBJ databases">
        <title>A chromosome-level genome assembly of the Chinese tupelo Nyssa sinensis.</title>
        <authorList>
            <person name="Yang X."/>
            <person name="Kang M."/>
            <person name="Yang Y."/>
            <person name="Xiong H."/>
            <person name="Wang M."/>
            <person name="Zhang Z."/>
            <person name="Wang Z."/>
            <person name="Wu H."/>
            <person name="Ma T."/>
            <person name="Liu J."/>
            <person name="Xi Z."/>
        </authorList>
    </citation>
    <scope>NUCLEOTIDE SEQUENCE [LARGE SCALE GENOMIC DNA]</scope>
    <source>
        <strain evidence="2">J267</strain>
        <tissue evidence="2">Leaf</tissue>
    </source>
</reference>
<keyword evidence="1" id="KW-0812">Transmembrane</keyword>
<organism evidence="2 3">
    <name type="scientific">Nyssa sinensis</name>
    <dbReference type="NCBI Taxonomy" id="561372"/>
    <lineage>
        <taxon>Eukaryota</taxon>
        <taxon>Viridiplantae</taxon>
        <taxon>Streptophyta</taxon>
        <taxon>Embryophyta</taxon>
        <taxon>Tracheophyta</taxon>
        <taxon>Spermatophyta</taxon>
        <taxon>Magnoliopsida</taxon>
        <taxon>eudicotyledons</taxon>
        <taxon>Gunneridae</taxon>
        <taxon>Pentapetalae</taxon>
        <taxon>asterids</taxon>
        <taxon>Cornales</taxon>
        <taxon>Nyssaceae</taxon>
        <taxon>Nyssa</taxon>
    </lineage>
</organism>
<feature type="transmembrane region" description="Helical" evidence="1">
    <location>
        <begin position="79"/>
        <end position="100"/>
    </location>
</feature>
<dbReference type="Proteomes" id="UP000325577">
    <property type="component" value="Linkage Group LG3"/>
</dbReference>